<dbReference type="PROSITE" id="PS52029">
    <property type="entry name" value="LD_TPASE"/>
    <property type="match status" value="1"/>
</dbReference>
<dbReference type="InterPro" id="IPR038063">
    <property type="entry name" value="Transpep_catalytic_dom"/>
</dbReference>
<sequence>MKLKIVLLSLLIVSSYARSADLVDKVVVFKSERIMQLRSGEHVVREYAISLGDRPVGHKEKEGDEKTPEGDYIIDYRNPNSSYHLSLHISYPNEMDKQAAKAKGVSPGGMIMIHGLPNKFGWLPGLFEGRDWTDGCIAVNDNEAMEEIWEMVANGTPITINP</sequence>
<dbReference type="GO" id="GO:0008360">
    <property type="term" value="P:regulation of cell shape"/>
    <property type="evidence" value="ECO:0007669"/>
    <property type="project" value="UniProtKB-UniRule"/>
</dbReference>
<evidence type="ECO:0000256" key="7">
    <source>
        <dbReference type="PROSITE-ProRule" id="PRU01373"/>
    </source>
</evidence>
<evidence type="ECO:0000313" key="10">
    <source>
        <dbReference type="EMBL" id="ARU55736.1"/>
    </source>
</evidence>
<keyword evidence="8" id="KW-0732">Signal</keyword>
<dbReference type="GO" id="GO:0016740">
    <property type="term" value="F:transferase activity"/>
    <property type="evidence" value="ECO:0007669"/>
    <property type="project" value="UniProtKB-KW"/>
</dbReference>
<dbReference type="OrthoDB" id="9809748at2"/>
<keyword evidence="3" id="KW-0808">Transferase</keyword>
<dbReference type="Pfam" id="PF03734">
    <property type="entry name" value="YkuD"/>
    <property type="match status" value="1"/>
</dbReference>
<evidence type="ECO:0000259" key="9">
    <source>
        <dbReference type="PROSITE" id="PS52029"/>
    </source>
</evidence>
<evidence type="ECO:0000256" key="6">
    <source>
        <dbReference type="ARBA" id="ARBA00023316"/>
    </source>
</evidence>
<feature type="active site" description="Proton donor/acceptor" evidence="7">
    <location>
        <position position="114"/>
    </location>
</feature>
<evidence type="ECO:0000256" key="4">
    <source>
        <dbReference type="ARBA" id="ARBA00022960"/>
    </source>
</evidence>
<feature type="signal peptide" evidence="8">
    <location>
        <begin position="1"/>
        <end position="19"/>
    </location>
</feature>
<name>A0A1Y0I7I9_9GAMM</name>
<evidence type="ECO:0000313" key="11">
    <source>
        <dbReference type="Proteomes" id="UP000196027"/>
    </source>
</evidence>
<accession>A0A1Y0I7I9</accession>
<keyword evidence="6 7" id="KW-0961">Cell wall biogenesis/degradation</keyword>
<evidence type="ECO:0000256" key="1">
    <source>
        <dbReference type="ARBA" id="ARBA00004752"/>
    </source>
</evidence>
<dbReference type="Gene3D" id="2.40.440.10">
    <property type="entry name" value="L,D-transpeptidase catalytic domain-like"/>
    <property type="match status" value="1"/>
</dbReference>
<keyword evidence="5 7" id="KW-0573">Peptidoglycan synthesis</keyword>
<reference evidence="10 11" key="1">
    <citation type="submission" date="2017-05" db="EMBL/GenBank/DDBJ databases">
        <title>Genomic insights into alkan degradation activity of Oleiphilus messinensis.</title>
        <authorList>
            <person name="Kozyavkin S.A."/>
            <person name="Slesarev A.I."/>
            <person name="Golyshin P.N."/>
            <person name="Korzhenkov A."/>
            <person name="Golyshina O.N."/>
            <person name="Toshchakov S.V."/>
        </authorList>
    </citation>
    <scope>NUCLEOTIDE SEQUENCE [LARGE SCALE GENOMIC DNA]</scope>
    <source>
        <strain evidence="10 11">ME102</strain>
    </source>
</reference>
<dbReference type="KEGG" id="ome:OLMES_1661"/>
<dbReference type="GO" id="GO:0071555">
    <property type="term" value="P:cell wall organization"/>
    <property type="evidence" value="ECO:0007669"/>
    <property type="project" value="UniProtKB-UniRule"/>
</dbReference>
<dbReference type="RefSeq" id="WP_087460809.1">
    <property type="nucleotide sequence ID" value="NZ_CP021425.1"/>
</dbReference>
<feature type="domain" description="L,D-TPase catalytic" evidence="9">
    <location>
        <begin position="24"/>
        <end position="161"/>
    </location>
</feature>
<dbReference type="EMBL" id="CP021425">
    <property type="protein sequence ID" value="ARU55736.1"/>
    <property type="molecule type" value="Genomic_DNA"/>
</dbReference>
<organism evidence="10 11">
    <name type="scientific">Oleiphilus messinensis</name>
    <dbReference type="NCBI Taxonomy" id="141451"/>
    <lineage>
        <taxon>Bacteria</taxon>
        <taxon>Pseudomonadati</taxon>
        <taxon>Pseudomonadota</taxon>
        <taxon>Gammaproteobacteria</taxon>
        <taxon>Oceanospirillales</taxon>
        <taxon>Oleiphilaceae</taxon>
        <taxon>Oleiphilus</taxon>
    </lineage>
</organism>
<evidence type="ECO:0000256" key="8">
    <source>
        <dbReference type="SAM" id="SignalP"/>
    </source>
</evidence>
<dbReference type="GO" id="GO:0004180">
    <property type="term" value="F:carboxypeptidase activity"/>
    <property type="evidence" value="ECO:0007669"/>
    <property type="project" value="UniProtKB-ARBA"/>
</dbReference>
<dbReference type="InterPro" id="IPR005490">
    <property type="entry name" value="LD_TPept_cat_dom"/>
</dbReference>
<keyword evidence="4 7" id="KW-0133">Cell shape</keyword>
<evidence type="ECO:0000256" key="3">
    <source>
        <dbReference type="ARBA" id="ARBA00022679"/>
    </source>
</evidence>
<proteinExistence type="inferred from homology"/>
<evidence type="ECO:0000256" key="5">
    <source>
        <dbReference type="ARBA" id="ARBA00022984"/>
    </source>
</evidence>
<dbReference type="Proteomes" id="UP000196027">
    <property type="component" value="Chromosome"/>
</dbReference>
<feature type="chain" id="PRO_5012847086" description="L,D-TPase catalytic domain-containing protein" evidence="8">
    <location>
        <begin position="20"/>
        <end position="162"/>
    </location>
</feature>
<protein>
    <recommendedName>
        <fullName evidence="9">L,D-TPase catalytic domain-containing protein</fullName>
    </recommendedName>
</protein>
<dbReference type="GO" id="GO:0009252">
    <property type="term" value="P:peptidoglycan biosynthetic process"/>
    <property type="evidence" value="ECO:0007669"/>
    <property type="project" value="UniProtKB-UniPathway"/>
</dbReference>
<feature type="active site" description="Nucleophile" evidence="7">
    <location>
        <position position="136"/>
    </location>
</feature>
<dbReference type="SUPFAM" id="SSF141523">
    <property type="entry name" value="L,D-transpeptidase catalytic domain-like"/>
    <property type="match status" value="1"/>
</dbReference>
<dbReference type="AlphaFoldDB" id="A0A1Y0I7I9"/>
<dbReference type="CDD" id="cd16913">
    <property type="entry name" value="YkuD_like"/>
    <property type="match status" value="1"/>
</dbReference>
<dbReference type="PANTHER" id="PTHR36699">
    <property type="entry name" value="LD-TRANSPEPTIDASE"/>
    <property type="match status" value="1"/>
</dbReference>
<keyword evidence="11" id="KW-1185">Reference proteome</keyword>
<comment type="similarity">
    <text evidence="2">Belongs to the YkuD family.</text>
</comment>
<dbReference type="UniPathway" id="UPA00219"/>
<evidence type="ECO:0000256" key="2">
    <source>
        <dbReference type="ARBA" id="ARBA00005992"/>
    </source>
</evidence>
<comment type="pathway">
    <text evidence="1 7">Cell wall biogenesis; peptidoglycan biosynthesis.</text>
</comment>
<gene>
    <name evidence="10" type="ORF">OLMES_1661</name>
</gene>
<dbReference type="PANTHER" id="PTHR36699:SF1">
    <property type="entry name" value="L,D-TRANSPEPTIDASE YAFK-RELATED"/>
    <property type="match status" value="1"/>
</dbReference>